<dbReference type="EMBL" id="AEIG01000146">
    <property type="protein sequence ID" value="EGG28240.1"/>
    <property type="molecule type" value="Genomic_DNA"/>
</dbReference>
<gene>
    <name evidence="1" type="ORF">IMCC3088_653</name>
</gene>
<dbReference type="AlphaFoldDB" id="F3L616"/>
<dbReference type="Proteomes" id="UP000005615">
    <property type="component" value="Unassembled WGS sequence"/>
</dbReference>
<evidence type="ECO:0000313" key="2">
    <source>
        <dbReference type="Proteomes" id="UP000005615"/>
    </source>
</evidence>
<comment type="caution">
    <text evidence="1">The sequence shown here is derived from an EMBL/GenBank/DDBJ whole genome shotgun (WGS) entry which is preliminary data.</text>
</comment>
<proteinExistence type="predicted"/>
<name>F3L616_9GAMM</name>
<accession>F3L616</accession>
<organism evidence="1 2">
    <name type="scientific">Aequoribacter fuscus</name>
    <dbReference type="NCBI Taxonomy" id="2518989"/>
    <lineage>
        <taxon>Bacteria</taxon>
        <taxon>Pseudomonadati</taxon>
        <taxon>Pseudomonadota</taxon>
        <taxon>Gammaproteobacteria</taxon>
        <taxon>Cellvibrionales</taxon>
        <taxon>Halieaceae</taxon>
        <taxon>Aequoribacter</taxon>
    </lineage>
</organism>
<sequence>MAPDYAYRTFSNIVARSYDSGGLLALTHRTSDLWRVG</sequence>
<keyword evidence="2" id="KW-1185">Reference proteome</keyword>
<protein>
    <submittedName>
        <fullName evidence="1">Uncharacterized protein</fullName>
    </submittedName>
</protein>
<reference evidence="1 2" key="1">
    <citation type="journal article" date="2011" name="J. Bacteriol.">
        <title>Genome sequence of strain IMCC3088, a proteorhodopsin-containing marine bacterium belonging to the OM60/NOR5 clade.</title>
        <authorList>
            <person name="Jang Y."/>
            <person name="Oh H.M."/>
            <person name="Kang I."/>
            <person name="Lee K."/>
            <person name="Yang S.J."/>
            <person name="Cho J.C."/>
        </authorList>
    </citation>
    <scope>NUCLEOTIDE SEQUENCE [LARGE SCALE GENOMIC DNA]</scope>
    <source>
        <strain evidence="1 2">IMCC3088</strain>
    </source>
</reference>
<evidence type="ECO:0000313" key="1">
    <source>
        <dbReference type="EMBL" id="EGG28240.1"/>
    </source>
</evidence>